<dbReference type="InterPro" id="IPR036779">
    <property type="entry name" value="LysM_dom_sf"/>
</dbReference>
<dbReference type="AlphaFoldDB" id="A0A5B8SWW5"/>
<dbReference type="InterPro" id="IPR018392">
    <property type="entry name" value="LysM"/>
</dbReference>
<dbReference type="GO" id="GO:0032153">
    <property type="term" value="C:cell division site"/>
    <property type="evidence" value="ECO:0007669"/>
    <property type="project" value="TreeGrafter"/>
</dbReference>
<dbReference type="SMART" id="SM00257">
    <property type="entry name" value="LysM"/>
    <property type="match status" value="1"/>
</dbReference>
<dbReference type="SUPFAM" id="SSF54106">
    <property type="entry name" value="LysM domain"/>
    <property type="match status" value="1"/>
</dbReference>
<evidence type="ECO:0000256" key="1">
    <source>
        <dbReference type="ARBA" id="ARBA00038420"/>
    </source>
</evidence>
<dbReference type="RefSeq" id="WP_147184330.1">
    <property type="nucleotide sequence ID" value="NZ_CP042382.1"/>
</dbReference>
<proteinExistence type="inferred from homology"/>
<feature type="region of interest" description="Disordered" evidence="2">
    <location>
        <begin position="148"/>
        <end position="273"/>
    </location>
</feature>
<dbReference type="SUPFAM" id="SSF51261">
    <property type="entry name" value="Duplicated hybrid motif"/>
    <property type="match status" value="1"/>
</dbReference>
<dbReference type="Proteomes" id="UP000321272">
    <property type="component" value="Chromosome"/>
</dbReference>
<feature type="compositionally biased region" description="Low complexity" evidence="2">
    <location>
        <begin position="88"/>
        <end position="101"/>
    </location>
</feature>
<dbReference type="PROSITE" id="PS51257">
    <property type="entry name" value="PROKAR_LIPOPROTEIN"/>
    <property type="match status" value="1"/>
</dbReference>
<dbReference type="InterPro" id="IPR050570">
    <property type="entry name" value="Cell_wall_metabolism_enzyme"/>
</dbReference>
<comment type="similarity">
    <text evidence="1">Belongs to the E.coli NlpD/Haemophilus LppB family.</text>
</comment>
<evidence type="ECO:0000313" key="5">
    <source>
        <dbReference type="Proteomes" id="UP000321272"/>
    </source>
</evidence>
<feature type="compositionally biased region" description="Polar residues" evidence="2">
    <location>
        <begin position="212"/>
        <end position="226"/>
    </location>
</feature>
<reference evidence="4 5" key="1">
    <citation type="submission" date="2019-06" db="EMBL/GenBank/DDBJ databases">
        <title>Genome analyses of bacteria isolated from kimchi.</title>
        <authorList>
            <person name="Lee S."/>
            <person name="Ahn S."/>
            <person name="Roh S."/>
        </authorList>
    </citation>
    <scope>NUCLEOTIDE SEQUENCE [LARGE SCALE GENOMIC DNA]</scope>
    <source>
        <strain evidence="4 5">CBA4606</strain>
    </source>
</reference>
<dbReference type="InterPro" id="IPR011055">
    <property type="entry name" value="Dup_hybrid_motif"/>
</dbReference>
<accession>A0A5B8SWW5</accession>
<dbReference type="EMBL" id="CP042382">
    <property type="protein sequence ID" value="QEA39278.1"/>
    <property type="molecule type" value="Genomic_DNA"/>
</dbReference>
<evidence type="ECO:0000256" key="2">
    <source>
        <dbReference type="SAM" id="MobiDB-lite"/>
    </source>
</evidence>
<dbReference type="GO" id="GO:0009279">
    <property type="term" value="C:cell outer membrane"/>
    <property type="evidence" value="ECO:0007669"/>
    <property type="project" value="TreeGrafter"/>
</dbReference>
<feature type="compositionally biased region" description="Polar residues" evidence="2">
    <location>
        <begin position="150"/>
        <end position="182"/>
    </location>
</feature>
<dbReference type="GO" id="GO:0004222">
    <property type="term" value="F:metalloendopeptidase activity"/>
    <property type="evidence" value="ECO:0007669"/>
    <property type="project" value="TreeGrafter"/>
</dbReference>
<organism evidence="4 5">
    <name type="scientific">Pistricoccus aurantiacus</name>
    <dbReference type="NCBI Taxonomy" id="1883414"/>
    <lineage>
        <taxon>Bacteria</taxon>
        <taxon>Pseudomonadati</taxon>
        <taxon>Pseudomonadota</taxon>
        <taxon>Gammaproteobacteria</taxon>
        <taxon>Oceanospirillales</taxon>
        <taxon>Halomonadaceae</taxon>
        <taxon>Pistricoccus</taxon>
    </lineage>
</organism>
<feature type="compositionally biased region" description="Basic and acidic residues" evidence="2">
    <location>
        <begin position="200"/>
        <end position="211"/>
    </location>
</feature>
<dbReference type="InterPro" id="IPR016047">
    <property type="entry name" value="M23ase_b-sheet_dom"/>
</dbReference>
<feature type="compositionally biased region" description="Polar residues" evidence="2">
    <location>
        <begin position="255"/>
        <end position="270"/>
    </location>
</feature>
<keyword evidence="5" id="KW-1185">Reference proteome</keyword>
<feature type="domain" description="LysM" evidence="3">
    <location>
        <begin position="42"/>
        <end position="86"/>
    </location>
</feature>
<dbReference type="CDD" id="cd12797">
    <property type="entry name" value="M23_peptidase"/>
    <property type="match status" value="1"/>
</dbReference>
<evidence type="ECO:0000259" key="3">
    <source>
        <dbReference type="PROSITE" id="PS51782"/>
    </source>
</evidence>
<dbReference type="Gene3D" id="3.10.350.10">
    <property type="entry name" value="LysM domain"/>
    <property type="match status" value="1"/>
</dbReference>
<dbReference type="PANTHER" id="PTHR21666:SF263">
    <property type="entry name" value="MUREIN HYDROLASE ACTIVATOR NLPD"/>
    <property type="match status" value="1"/>
</dbReference>
<dbReference type="Gene3D" id="2.70.70.10">
    <property type="entry name" value="Glucose Permease (Domain IIA)"/>
    <property type="match status" value="1"/>
</dbReference>
<sequence length="395" mass="41707">MHKILLATAVALIMGGCATQPGGSQSVQVRDLSMGRDQEGASSYTVQPGDTIYGIAWRNEMDFRRLAQLNRLKPPYRLEPGQELRLTSEGAASGSQVASAANPTQADDNKAGAAQGGQGSQNAGQGNPDWLAPDEEAIRRNQGIVVRPLESSQGDSTSADGASGQPQARPDSVSSGNTSPNAQGPGPIYNYGSPGADGKLSQRDQAERETMETAQQSQEKTLTAEQEQVAKAGQETAPARDGASQPQASEPAVATQPQANQQRAQRTYTPAKNIDWQWPTQGKMVNGFGEGESTTAGIDIAGQKGQPVKAAGPGIVVYAGSGVRGYGNLVLLKHNDQFLSAYAHNDQLQVQENDVVETGETIATMGDTDADSVMLHFEVRKGGQPQNPLEFLPKR</sequence>
<dbReference type="PROSITE" id="PS51782">
    <property type="entry name" value="LYSM"/>
    <property type="match status" value="1"/>
</dbReference>
<dbReference type="KEGG" id="paur:FGL86_09465"/>
<protein>
    <submittedName>
        <fullName evidence="4">Peptidoglycan DD-metalloendopeptidase family protein</fullName>
    </submittedName>
</protein>
<dbReference type="PANTHER" id="PTHR21666">
    <property type="entry name" value="PEPTIDASE-RELATED"/>
    <property type="match status" value="1"/>
</dbReference>
<evidence type="ECO:0000313" key="4">
    <source>
        <dbReference type="EMBL" id="QEA39278.1"/>
    </source>
</evidence>
<dbReference type="OrthoDB" id="9795421at2"/>
<feature type="region of interest" description="Disordered" evidence="2">
    <location>
        <begin position="85"/>
        <end position="132"/>
    </location>
</feature>
<dbReference type="CDD" id="cd00118">
    <property type="entry name" value="LysM"/>
    <property type="match status" value="1"/>
</dbReference>
<name>A0A5B8SWW5_9GAMM</name>
<dbReference type="Pfam" id="PF01551">
    <property type="entry name" value="Peptidase_M23"/>
    <property type="match status" value="1"/>
</dbReference>
<gene>
    <name evidence="4" type="ORF">FGL86_09465</name>
</gene>
<dbReference type="Pfam" id="PF01476">
    <property type="entry name" value="LysM"/>
    <property type="match status" value="1"/>
</dbReference>